<protein>
    <submittedName>
        <fullName evidence="2">Uncharacterized protein</fullName>
    </submittedName>
</protein>
<dbReference type="Proteomes" id="UP000324748">
    <property type="component" value="Unassembled WGS sequence"/>
</dbReference>
<evidence type="ECO:0000256" key="1">
    <source>
        <dbReference type="SAM" id="SignalP"/>
    </source>
</evidence>
<feature type="chain" id="PRO_5022933672" evidence="1">
    <location>
        <begin position="21"/>
        <end position="572"/>
    </location>
</feature>
<name>A0A5B0PEQ4_PUCGR</name>
<organism evidence="2 3">
    <name type="scientific">Puccinia graminis f. sp. tritici</name>
    <dbReference type="NCBI Taxonomy" id="56615"/>
    <lineage>
        <taxon>Eukaryota</taxon>
        <taxon>Fungi</taxon>
        <taxon>Dikarya</taxon>
        <taxon>Basidiomycota</taxon>
        <taxon>Pucciniomycotina</taxon>
        <taxon>Pucciniomycetes</taxon>
        <taxon>Pucciniales</taxon>
        <taxon>Pucciniaceae</taxon>
        <taxon>Puccinia</taxon>
    </lineage>
</organism>
<accession>A0A5B0PEQ4</accession>
<reference evidence="2 3" key="1">
    <citation type="submission" date="2019-05" db="EMBL/GenBank/DDBJ databases">
        <title>Emergence of the Ug99 lineage of the wheat stem rust pathogen through somatic hybridization.</title>
        <authorList>
            <person name="Li F."/>
            <person name="Upadhyaya N.M."/>
            <person name="Sperschneider J."/>
            <person name="Matny O."/>
            <person name="Nguyen-Phuc H."/>
            <person name="Mago R."/>
            <person name="Raley C."/>
            <person name="Miller M.E."/>
            <person name="Silverstein K.A.T."/>
            <person name="Henningsen E."/>
            <person name="Hirsch C.D."/>
            <person name="Visser B."/>
            <person name="Pretorius Z.A."/>
            <person name="Steffenson B.J."/>
            <person name="Schwessinger B."/>
            <person name="Dodds P.N."/>
            <person name="Figueroa M."/>
        </authorList>
    </citation>
    <scope>NUCLEOTIDE SEQUENCE [LARGE SCALE GENOMIC DNA]</scope>
    <source>
        <strain evidence="2">21-0</strain>
    </source>
</reference>
<dbReference type="AlphaFoldDB" id="A0A5B0PEQ4"/>
<evidence type="ECO:0000313" key="2">
    <source>
        <dbReference type="EMBL" id="KAA1099741.1"/>
    </source>
</evidence>
<keyword evidence="3" id="KW-1185">Reference proteome</keyword>
<proteinExistence type="predicted"/>
<sequence length="572" mass="66638">MRFLTGFICLLVVTIPAVKAASYQRIFGSLRTEKVERSDTKLRALANKPANDELLAGEGNISGVTGKGIMCAARRSHMLKNWDKNQKEVILLDAYSRRLLKSQNQLLLEDFEFLKSEINEIDLEKLSEAREILEESKKNVSILKQWKLLKLAHVDFKVSHTRFKEWFISNEKDSSLYQQLSRSPVDLFGLIFDKNLEGLGNETLKGVKKLISHYDFLWNTAIPGYTYIFIKIRKHIRNYFCLIVDFLFENEMINQEIVRNLFQEEKIVREIVRHTTACLGKDIQMKHIDFGPSLTEHWYWPHVNKFFSALTEKEKCVFDFVFLVERVYHEGEVNKFSTIQFWLDGFKLKEIISKHYSIEQYFSRLKNFQELDDLDYLGGNITLDPKLSTNKPKGDEEDISKMIPLVLLQEYPEALSGYNKSYLAQLRPAVFDLLIFLEKNLCPGILNKFIRNCKLEKISLVNTSQKYDTEDVVKLIILSSKCYNLLLLARDYEGTFKKSSERNVLGLSYDQSIPNRYLSQLNNILPEWKNIYYKVKEGGDEIITSLSEGDKNIPPLILHIQEEYKSDAQNSF</sequence>
<gene>
    <name evidence="2" type="ORF">PGT21_019165</name>
</gene>
<evidence type="ECO:0000313" key="3">
    <source>
        <dbReference type="Proteomes" id="UP000324748"/>
    </source>
</evidence>
<dbReference type="OrthoDB" id="2386367at2759"/>
<keyword evidence="1" id="KW-0732">Signal</keyword>
<feature type="signal peptide" evidence="1">
    <location>
        <begin position="1"/>
        <end position="20"/>
    </location>
</feature>
<dbReference type="EMBL" id="VSWC01000054">
    <property type="protein sequence ID" value="KAA1099741.1"/>
    <property type="molecule type" value="Genomic_DNA"/>
</dbReference>
<comment type="caution">
    <text evidence="2">The sequence shown here is derived from an EMBL/GenBank/DDBJ whole genome shotgun (WGS) entry which is preliminary data.</text>
</comment>